<proteinExistence type="predicted"/>
<protein>
    <submittedName>
        <fullName evidence="2">VOC family protein</fullName>
    </submittedName>
</protein>
<reference evidence="2 3" key="1">
    <citation type="submission" date="2020-04" db="EMBL/GenBank/DDBJ databases">
        <title>Description of novel Gluconacetobacter.</title>
        <authorList>
            <person name="Sombolestani A."/>
        </authorList>
    </citation>
    <scope>NUCLEOTIDE SEQUENCE [LARGE SCALE GENOMIC DNA]</scope>
    <source>
        <strain evidence="2 3">LMG 21312</strain>
    </source>
</reference>
<keyword evidence="3" id="KW-1185">Reference proteome</keyword>
<evidence type="ECO:0000259" key="1">
    <source>
        <dbReference type="PROSITE" id="PS51819"/>
    </source>
</evidence>
<name>A0A7W4J778_9PROT</name>
<dbReference type="InterPro" id="IPR052164">
    <property type="entry name" value="Anthracycline_SecMetBiosynth"/>
</dbReference>
<dbReference type="PANTHER" id="PTHR33993">
    <property type="entry name" value="GLYOXALASE-RELATED"/>
    <property type="match status" value="1"/>
</dbReference>
<dbReference type="AlphaFoldDB" id="A0A7W4J778"/>
<dbReference type="InterPro" id="IPR037523">
    <property type="entry name" value="VOC_core"/>
</dbReference>
<dbReference type="RefSeq" id="WP_182942943.1">
    <property type="nucleotide sequence ID" value="NZ_JABEQH010000008.1"/>
</dbReference>
<accession>A0A7W4J778</accession>
<dbReference type="InterPro" id="IPR004360">
    <property type="entry name" value="Glyas_Fos-R_dOase_dom"/>
</dbReference>
<organism evidence="2 3">
    <name type="scientific">Gluconacetobacter johannae</name>
    <dbReference type="NCBI Taxonomy" id="112140"/>
    <lineage>
        <taxon>Bacteria</taxon>
        <taxon>Pseudomonadati</taxon>
        <taxon>Pseudomonadota</taxon>
        <taxon>Alphaproteobacteria</taxon>
        <taxon>Acetobacterales</taxon>
        <taxon>Acetobacteraceae</taxon>
        <taxon>Gluconacetobacter</taxon>
    </lineage>
</organism>
<dbReference type="PROSITE" id="PS51819">
    <property type="entry name" value="VOC"/>
    <property type="match status" value="2"/>
</dbReference>
<dbReference type="Pfam" id="PF00903">
    <property type="entry name" value="Glyoxalase"/>
    <property type="match status" value="2"/>
</dbReference>
<dbReference type="Proteomes" id="UP000561066">
    <property type="component" value="Unassembled WGS sequence"/>
</dbReference>
<comment type="caution">
    <text evidence="2">The sequence shown here is derived from an EMBL/GenBank/DDBJ whole genome shotgun (WGS) entry which is preliminary data.</text>
</comment>
<dbReference type="PANTHER" id="PTHR33993:SF14">
    <property type="entry name" value="GB|AAF24581.1"/>
    <property type="match status" value="1"/>
</dbReference>
<dbReference type="Gene3D" id="3.10.180.10">
    <property type="entry name" value="2,3-Dihydroxybiphenyl 1,2-Dioxygenase, domain 1"/>
    <property type="match status" value="2"/>
</dbReference>
<dbReference type="CDD" id="cd07247">
    <property type="entry name" value="SgaA_N_like"/>
    <property type="match status" value="1"/>
</dbReference>
<feature type="domain" description="VOC" evidence="1">
    <location>
        <begin position="143"/>
        <end position="258"/>
    </location>
</feature>
<evidence type="ECO:0000313" key="3">
    <source>
        <dbReference type="Proteomes" id="UP000561066"/>
    </source>
</evidence>
<feature type="domain" description="VOC" evidence="1">
    <location>
        <begin position="17"/>
        <end position="135"/>
    </location>
</feature>
<evidence type="ECO:0000313" key="2">
    <source>
        <dbReference type="EMBL" id="MBB2175808.1"/>
    </source>
</evidence>
<sequence length="260" mass="27998">MSASPFPETPWSRSQGTFVWYELTTTDAHAATRFYEAVLGWGTRDAGLPDMRYVLLTAGDTMVGGLMELPQGRDCDIATEPGWIGYIAVDDIDMMIARVDGGGGTVHRPVIDIPDIGRFAIVGDPQGAVFALLQGPSPPLPGQAGWHELHALDPEGVFPFYAGLFGWTRSDTPVGGLPGAGQFFTMGGIAAGSIVRRADPSVPPFWLHHFNVRDIDVAVETVRNTGGRVLHGPRQVPDGRWIVQGRDPQDVPFAVVGRRG</sequence>
<dbReference type="EMBL" id="JABEQH010000008">
    <property type="protein sequence ID" value="MBB2175808.1"/>
    <property type="molecule type" value="Genomic_DNA"/>
</dbReference>
<dbReference type="SUPFAM" id="SSF54593">
    <property type="entry name" value="Glyoxalase/Bleomycin resistance protein/Dihydroxybiphenyl dioxygenase"/>
    <property type="match status" value="2"/>
</dbReference>
<dbReference type="InterPro" id="IPR029068">
    <property type="entry name" value="Glyas_Bleomycin-R_OHBP_Dase"/>
</dbReference>
<gene>
    <name evidence="2" type="ORF">HLH21_07650</name>
</gene>